<accession>A0A2N5UPZ8</accession>
<dbReference type="EMBL" id="PGCJ01000189">
    <property type="protein sequence ID" value="PLW39838.1"/>
    <property type="molecule type" value="Genomic_DNA"/>
</dbReference>
<feature type="region of interest" description="Disordered" evidence="1">
    <location>
        <begin position="800"/>
        <end position="828"/>
    </location>
</feature>
<keyword evidence="3" id="KW-1185">Reference proteome</keyword>
<comment type="caution">
    <text evidence="2">The sequence shown here is derived from an EMBL/GenBank/DDBJ whole genome shotgun (WGS) entry which is preliminary data.</text>
</comment>
<dbReference type="Proteomes" id="UP000235388">
    <property type="component" value="Unassembled WGS sequence"/>
</dbReference>
<evidence type="ECO:0000313" key="2">
    <source>
        <dbReference type="EMBL" id="PLW39838.1"/>
    </source>
</evidence>
<evidence type="ECO:0000256" key="1">
    <source>
        <dbReference type="SAM" id="MobiDB-lite"/>
    </source>
</evidence>
<feature type="region of interest" description="Disordered" evidence="1">
    <location>
        <begin position="960"/>
        <end position="981"/>
    </location>
</feature>
<evidence type="ECO:0000313" key="3">
    <source>
        <dbReference type="Proteomes" id="UP000235388"/>
    </source>
</evidence>
<feature type="compositionally biased region" description="Pro residues" evidence="1">
    <location>
        <begin position="972"/>
        <end position="981"/>
    </location>
</feature>
<feature type="region of interest" description="Disordered" evidence="1">
    <location>
        <begin position="527"/>
        <end position="550"/>
    </location>
</feature>
<protein>
    <submittedName>
        <fullName evidence="2">Uncharacterized protein</fullName>
    </submittedName>
</protein>
<proteinExistence type="predicted"/>
<feature type="region of interest" description="Disordered" evidence="1">
    <location>
        <begin position="120"/>
        <end position="228"/>
    </location>
</feature>
<feature type="compositionally biased region" description="Polar residues" evidence="1">
    <location>
        <begin position="467"/>
        <end position="480"/>
    </location>
</feature>
<feature type="region of interest" description="Disordered" evidence="1">
    <location>
        <begin position="730"/>
        <end position="757"/>
    </location>
</feature>
<name>A0A2N5UPZ8_9BASI</name>
<feature type="region of interest" description="Disordered" evidence="1">
    <location>
        <begin position="461"/>
        <end position="480"/>
    </location>
</feature>
<dbReference type="STRING" id="200324.A0A2N5UPZ8"/>
<feature type="compositionally biased region" description="Polar residues" evidence="1">
    <location>
        <begin position="527"/>
        <end position="538"/>
    </location>
</feature>
<gene>
    <name evidence="2" type="ORF">PCANC_20666</name>
</gene>
<organism evidence="2 3">
    <name type="scientific">Puccinia coronata f. sp. avenae</name>
    <dbReference type="NCBI Taxonomy" id="200324"/>
    <lineage>
        <taxon>Eukaryota</taxon>
        <taxon>Fungi</taxon>
        <taxon>Dikarya</taxon>
        <taxon>Basidiomycota</taxon>
        <taxon>Pucciniomycotina</taxon>
        <taxon>Pucciniomycetes</taxon>
        <taxon>Pucciniales</taxon>
        <taxon>Pucciniaceae</taxon>
        <taxon>Puccinia</taxon>
    </lineage>
</organism>
<sequence>MHINLLRQLATRTLRSLQLRSNIPQASDPPSNSLPPKKSVRALLLPMVTCGRAKRTKSCLQEANAPNISAVPAKDLITPKARKPNPVEASSNSSLTDIESEAETFHRIMYGTLMPKDVCKKSEPTIPKPVGAKRGKKKAASIPNDVGTTKASIPKSVRIDHPQELIPTTMTPNPQPLALGSQKQPTPAPEPVAPGSWTQTTPTAKPAGSRSRPQTTPDPKPVALGSRPRTAQEMVSIPYFDPNFWSAAHHQSGGKQKIPSLTENVNCSRIKILDHAVPSHTLPLPLAPSKTVAKRVDCPLVDLSNDPIAETVDNFDVRLRKSSTLQALADIEWPQDSDLFPPLLPLQAPGPFYNADYFANRPDVEPLPAYQPIVPTSQPGFRNHSALLAALRAMCAMDLDSELIPNITGPSQVWPSVGPNGEVTSPTSHHASIAVSSSSNQIKQLQLLSKDVSRSVTLPTAELMSPKHSSSCQPVAQGSTEKLPLHDDNDRLLPSHVVLTPLPSQAPPTAIDLRSVNLSFQAPMNWSKDQLQPESATSPKDPGPTIKVESPLPGFLIKQELPAPGFLTKQESPAPGCSIKEESPSWSEYLPKNMYRSPAQHRFPPAKPNIISNTPTTFIPPNLATKSNAQSNLSAKTSAPLFNRSALLSPTASLASGEPSLTPGFLNPTSPMATLYERPRLPSERIPLTSSAKPPIEDSVEKLPLHDGNSCFNFLGNAIEDAKLKLQATGPQNSSVSKTTSVMNTPSPEKCKSSPSQIHVAPTSLSSQAPAATINFRSANFSFQAPMSLKKDHFKLEIATPSKHSSPADKQELPLPGSSTLSATLPKGKWLRRSPENQSLIVPSPTSTITSCQIIKPLLSGRVAMILNSQAASLATAPVTTPVVSLTTPVPSITPPPPVLESTASPIPSITTPVPSITPPPPVLESTASLIPSITALLIPSITTPVPSITPPPLVLESTASPIPSITAPVPSITPPPPVLE</sequence>
<reference evidence="2 3" key="1">
    <citation type="submission" date="2017-11" db="EMBL/GenBank/DDBJ databases">
        <title>De novo assembly and phasing of dikaryotic genomes from two isolates of Puccinia coronata f. sp. avenae, the causal agent of oat crown rust.</title>
        <authorList>
            <person name="Miller M.E."/>
            <person name="Zhang Y."/>
            <person name="Omidvar V."/>
            <person name="Sperschneider J."/>
            <person name="Schwessinger B."/>
            <person name="Raley C."/>
            <person name="Palmer J.M."/>
            <person name="Garnica D."/>
            <person name="Upadhyaya N."/>
            <person name="Rathjen J."/>
            <person name="Taylor J.M."/>
            <person name="Park R.F."/>
            <person name="Dodds P.N."/>
            <person name="Hirsch C.D."/>
            <person name="Kianian S.F."/>
            <person name="Figueroa M."/>
        </authorList>
    </citation>
    <scope>NUCLEOTIDE SEQUENCE [LARGE SCALE GENOMIC DNA]</scope>
    <source>
        <strain evidence="2">12NC29</strain>
    </source>
</reference>
<dbReference type="AlphaFoldDB" id="A0A2N5UPZ8"/>
<feature type="compositionally biased region" description="Low complexity" evidence="1">
    <location>
        <begin position="960"/>
        <end position="971"/>
    </location>
</feature>